<evidence type="ECO:0000256" key="7">
    <source>
        <dbReference type="ARBA" id="ARBA00023136"/>
    </source>
</evidence>
<feature type="repeat" description="Solcar" evidence="8">
    <location>
        <begin position="17"/>
        <end position="101"/>
    </location>
</feature>
<feature type="repeat" description="Solcar" evidence="8">
    <location>
        <begin position="213"/>
        <end position="297"/>
    </location>
</feature>
<gene>
    <name evidence="11" type="primary">LOC106820890</name>
</gene>
<evidence type="ECO:0000256" key="8">
    <source>
        <dbReference type="PROSITE-ProRule" id="PRU00282"/>
    </source>
</evidence>
<keyword evidence="5" id="KW-0677">Repeat</keyword>
<dbReference type="Gene3D" id="1.50.40.10">
    <property type="entry name" value="Mitochondrial carrier domain"/>
    <property type="match status" value="1"/>
</dbReference>
<evidence type="ECO:0000256" key="3">
    <source>
        <dbReference type="ARBA" id="ARBA00022448"/>
    </source>
</evidence>
<proteinExistence type="inferred from homology"/>
<dbReference type="PROSITE" id="PS50920">
    <property type="entry name" value="SOLCAR"/>
    <property type="match status" value="3"/>
</dbReference>
<name>A0ABM1F946_PRICU</name>
<accession>A0ABM1F946</accession>
<dbReference type="SUPFAM" id="SSF103506">
    <property type="entry name" value="Mitochondrial carrier"/>
    <property type="match status" value="1"/>
</dbReference>
<keyword evidence="10" id="KW-1185">Reference proteome</keyword>
<evidence type="ECO:0000256" key="4">
    <source>
        <dbReference type="ARBA" id="ARBA00022692"/>
    </source>
</evidence>
<dbReference type="RefSeq" id="XP_014680967.1">
    <property type="nucleotide sequence ID" value="XM_014825481.1"/>
</dbReference>
<feature type="repeat" description="Solcar" evidence="8">
    <location>
        <begin position="117"/>
        <end position="204"/>
    </location>
</feature>
<dbReference type="PANTHER" id="PTHR45618">
    <property type="entry name" value="MITOCHONDRIAL DICARBOXYLATE CARRIER-RELATED"/>
    <property type="match status" value="1"/>
</dbReference>
<dbReference type="InterPro" id="IPR023395">
    <property type="entry name" value="MCP_dom_sf"/>
</dbReference>
<keyword evidence="7 8" id="KW-0472">Membrane</keyword>
<dbReference type="Pfam" id="PF00153">
    <property type="entry name" value="Mito_carr"/>
    <property type="match status" value="3"/>
</dbReference>
<evidence type="ECO:0000313" key="11">
    <source>
        <dbReference type="RefSeq" id="XP_014680967.1"/>
    </source>
</evidence>
<organism evidence="10 11">
    <name type="scientific">Priapulus caudatus</name>
    <name type="common">Priapulid worm</name>
    <dbReference type="NCBI Taxonomy" id="37621"/>
    <lineage>
        <taxon>Eukaryota</taxon>
        <taxon>Metazoa</taxon>
        <taxon>Ecdysozoa</taxon>
        <taxon>Scalidophora</taxon>
        <taxon>Priapulida</taxon>
        <taxon>Priapulimorpha</taxon>
        <taxon>Priapulimorphida</taxon>
        <taxon>Priapulidae</taxon>
        <taxon>Priapulus</taxon>
    </lineage>
</organism>
<dbReference type="Proteomes" id="UP000695022">
    <property type="component" value="Unplaced"/>
</dbReference>
<sequence length="304" mass="33550">MSQEASAKVVPVVRRKEDKVARWYFGGGASAGAACCTHPLDLLKVHLQTPHQGKVTLTGMAVKVVKNEGVRGLYNGLTASLLRQLTYSTTRFGVYEVAKQTWINSQDDKTKPLPFYMKILIAGTAGAMGGFVGTPGDMVNVRMQNDMKIEKALRRNYKHALDGVWRVYCEEGFTSLFSGASMATSRAVLMTVGQIAFYDQIKQVLVGEKYMNDNIGAHFVSSLLAGLAATTITQPLDVLKTRVMSAKPGEYRSVFHCIAVTAKQGPLAFYKGYIPAFVRLAPQTILTFIFFEQLRTTFGYYRAE</sequence>
<evidence type="ECO:0000313" key="10">
    <source>
        <dbReference type="Proteomes" id="UP000695022"/>
    </source>
</evidence>
<reference evidence="11" key="1">
    <citation type="submission" date="2025-08" db="UniProtKB">
        <authorList>
            <consortium name="RefSeq"/>
        </authorList>
    </citation>
    <scope>IDENTIFICATION</scope>
</reference>
<dbReference type="GeneID" id="106820890"/>
<dbReference type="InterPro" id="IPR050391">
    <property type="entry name" value="Mito_Metabolite_Transporter"/>
</dbReference>
<comment type="subcellular location">
    <subcellularLocation>
        <location evidence="1">Membrane</location>
        <topology evidence="1">Multi-pass membrane protein</topology>
    </subcellularLocation>
</comment>
<evidence type="ECO:0000256" key="5">
    <source>
        <dbReference type="ARBA" id="ARBA00022737"/>
    </source>
</evidence>
<keyword evidence="3 9" id="KW-0813">Transport</keyword>
<evidence type="ECO:0000256" key="1">
    <source>
        <dbReference type="ARBA" id="ARBA00004141"/>
    </source>
</evidence>
<keyword evidence="4 8" id="KW-0812">Transmembrane</keyword>
<evidence type="ECO:0000256" key="2">
    <source>
        <dbReference type="ARBA" id="ARBA00006375"/>
    </source>
</evidence>
<keyword evidence="6" id="KW-1133">Transmembrane helix</keyword>
<evidence type="ECO:0000256" key="9">
    <source>
        <dbReference type="RuleBase" id="RU000488"/>
    </source>
</evidence>
<comment type="similarity">
    <text evidence="2 9">Belongs to the mitochondrial carrier (TC 2.A.29) family.</text>
</comment>
<evidence type="ECO:0000256" key="6">
    <source>
        <dbReference type="ARBA" id="ARBA00022989"/>
    </source>
</evidence>
<dbReference type="InterPro" id="IPR018108">
    <property type="entry name" value="MCP_transmembrane"/>
</dbReference>
<protein>
    <submittedName>
        <fullName evidence="11">Mitochondrial dicarboxylate carrier-like isoform X1</fullName>
    </submittedName>
</protein>